<name>A0A5B7IBB7_PORTR</name>
<organism evidence="2 3">
    <name type="scientific">Portunus trituberculatus</name>
    <name type="common">Swimming crab</name>
    <name type="synonym">Neptunus trituberculatus</name>
    <dbReference type="NCBI Taxonomy" id="210409"/>
    <lineage>
        <taxon>Eukaryota</taxon>
        <taxon>Metazoa</taxon>
        <taxon>Ecdysozoa</taxon>
        <taxon>Arthropoda</taxon>
        <taxon>Crustacea</taxon>
        <taxon>Multicrustacea</taxon>
        <taxon>Malacostraca</taxon>
        <taxon>Eumalacostraca</taxon>
        <taxon>Eucarida</taxon>
        <taxon>Decapoda</taxon>
        <taxon>Pleocyemata</taxon>
        <taxon>Brachyura</taxon>
        <taxon>Eubrachyura</taxon>
        <taxon>Portunoidea</taxon>
        <taxon>Portunidae</taxon>
        <taxon>Portuninae</taxon>
        <taxon>Portunus</taxon>
    </lineage>
</organism>
<accession>A0A5B7IBB7</accession>
<evidence type="ECO:0000313" key="3">
    <source>
        <dbReference type="Proteomes" id="UP000324222"/>
    </source>
</evidence>
<keyword evidence="3" id="KW-1185">Reference proteome</keyword>
<gene>
    <name evidence="2" type="ORF">E2C01_075682</name>
</gene>
<feature type="region of interest" description="Disordered" evidence="1">
    <location>
        <begin position="72"/>
        <end position="99"/>
    </location>
</feature>
<dbReference type="EMBL" id="VSRR010055874">
    <property type="protein sequence ID" value="MPC81082.1"/>
    <property type="molecule type" value="Genomic_DNA"/>
</dbReference>
<sequence length="126" mass="14225">MGTCERTHSGDQMRSRVLRVQEKRAGQGVQGARAAPRQASVLVTEKEREQASHWAELTGGHKTRQVSIQVISHGGQPPATRTRNSASVQRNEQIYEQEKKRTDKRVDALTSICVNKKKRANTHIWK</sequence>
<dbReference type="AlphaFoldDB" id="A0A5B7IBB7"/>
<protein>
    <submittedName>
        <fullName evidence="2">Uncharacterized protein</fullName>
    </submittedName>
</protein>
<reference evidence="2 3" key="1">
    <citation type="submission" date="2019-05" db="EMBL/GenBank/DDBJ databases">
        <title>Another draft genome of Portunus trituberculatus and its Hox gene families provides insights of decapod evolution.</title>
        <authorList>
            <person name="Jeong J.-H."/>
            <person name="Song I."/>
            <person name="Kim S."/>
            <person name="Choi T."/>
            <person name="Kim D."/>
            <person name="Ryu S."/>
            <person name="Kim W."/>
        </authorList>
    </citation>
    <scope>NUCLEOTIDE SEQUENCE [LARGE SCALE GENOMIC DNA]</scope>
    <source>
        <tissue evidence="2">Muscle</tissue>
    </source>
</reference>
<comment type="caution">
    <text evidence="2">The sequence shown here is derived from an EMBL/GenBank/DDBJ whole genome shotgun (WGS) entry which is preliminary data.</text>
</comment>
<evidence type="ECO:0000256" key="1">
    <source>
        <dbReference type="SAM" id="MobiDB-lite"/>
    </source>
</evidence>
<evidence type="ECO:0000313" key="2">
    <source>
        <dbReference type="EMBL" id="MPC81082.1"/>
    </source>
</evidence>
<proteinExistence type="predicted"/>
<dbReference type="Proteomes" id="UP000324222">
    <property type="component" value="Unassembled WGS sequence"/>
</dbReference>
<feature type="compositionally biased region" description="Polar residues" evidence="1">
    <location>
        <begin position="79"/>
        <end position="94"/>
    </location>
</feature>